<dbReference type="Proteomes" id="UP001162992">
    <property type="component" value="Chromosome 8"/>
</dbReference>
<organism evidence="1 2">
    <name type="scientific">Diphasiastrum complanatum</name>
    <name type="common">Issler's clubmoss</name>
    <name type="synonym">Lycopodium complanatum</name>
    <dbReference type="NCBI Taxonomy" id="34168"/>
    <lineage>
        <taxon>Eukaryota</taxon>
        <taxon>Viridiplantae</taxon>
        <taxon>Streptophyta</taxon>
        <taxon>Embryophyta</taxon>
        <taxon>Tracheophyta</taxon>
        <taxon>Lycopodiopsida</taxon>
        <taxon>Lycopodiales</taxon>
        <taxon>Lycopodiaceae</taxon>
        <taxon>Lycopodioideae</taxon>
        <taxon>Diphasiastrum</taxon>
    </lineage>
</organism>
<keyword evidence="2" id="KW-1185">Reference proteome</keyword>
<protein>
    <submittedName>
        <fullName evidence="1">Uncharacterized protein</fullName>
    </submittedName>
</protein>
<gene>
    <name evidence="1" type="ORF">O6H91_08G025100</name>
</gene>
<sequence length="235" mass="26274">MGDLGDRFGHLEIQSEAQLETRQVNPHQGARTFNLKLSIEKGFISTAAGAFSAEQCQILENELKNHSPKKQRSGCYGRPILRSECTMHAATNKKVIVADDKMDGRTLYDVLGVSKKAEAKDIKAAYRQKVRRLHPDVAPLEKREESTTAFLKIHAAYITLANPRSRARYDLQLSLMSFHASVDTDGKYCGIKRVGGIGESICQSNATAAETSTSYPWVHASSEWRGRNWETDQCW</sequence>
<evidence type="ECO:0000313" key="1">
    <source>
        <dbReference type="EMBL" id="KAJ7546109.1"/>
    </source>
</evidence>
<name>A0ACC2CVR3_DIPCM</name>
<dbReference type="EMBL" id="CM055099">
    <property type="protein sequence ID" value="KAJ7546109.1"/>
    <property type="molecule type" value="Genomic_DNA"/>
</dbReference>
<proteinExistence type="predicted"/>
<accession>A0ACC2CVR3</accession>
<reference evidence="2" key="1">
    <citation type="journal article" date="2024" name="Proc. Natl. Acad. Sci. U.S.A.">
        <title>Extraordinary preservation of gene collinearity over three hundred million years revealed in homosporous lycophytes.</title>
        <authorList>
            <person name="Li C."/>
            <person name="Wickell D."/>
            <person name="Kuo L.Y."/>
            <person name="Chen X."/>
            <person name="Nie B."/>
            <person name="Liao X."/>
            <person name="Peng D."/>
            <person name="Ji J."/>
            <person name="Jenkins J."/>
            <person name="Williams M."/>
            <person name="Shu S."/>
            <person name="Plott C."/>
            <person name="Barry K."/>
            <person name="Rajasekar S."/>
            <person name="Grimwood J."/>
            <person name="Han X."/>
            <person name="Sun S."/>
            <person name="Hou Z."/>
            <person name="He W."/>
            <person name="Dai G."/>
            <person name="Sun C."/>
            <person name="Schmutz J."/>
            <person name="Leebens-Mack J.H."/>
            <person name="Li F.W."/>
            <person name="Wang L."/>
        </authorList>
    </citation>
    <scope>NUCLEOTIDE SEQUENCE [LARGE SCALE GENOMIC DNA]</scope>
    <source>
        <strain evidence="2">cv. PW_Plant_1</strain>
    </source>
</reference>
<comment type="caution">
    <text evidence="1">The sequence shown here is derived from an EMBL/GenBank/DDBJ whole genome shotgun (WGS) entry which is preliminary data.</text>
</comment>
<evidence type="ECO:0000313" key="2">
    <source>
        <dbReference type="Proteomes" id="UP001162992"/>
    </source>
</evidence>